<dbReference type="NCBIfam" id="TIGR01314">
    <property type="entry name" value="gntK_FGGY"/>
    <property type="match status" value="1"/>
</dbReference>
<evidence type="ECO:0000259" key="5">
    <source>
        <dbReference type="Pfam" id="PF00370"/>
    </source>
</evidence>
<gene>
    <name evidence="7" type="ORF">GCM10011571_01130</name>
</gene>
<sequence length="514" mass="57141">MQDWQVIIGLDIGTTSTKAVVFGPRGRIRGKHAVGYDLIHPQPSWAEQDPDEILEAVCSAIRHALDKSNADAQDVAAVGVSSAMHSLLAVDRQGQPLTRSIIWADNRSIEQSKRIKNKLSGDDVYRRTGTPIHPMSPLPKLLWMREEDPEVFSKSAKFISIKEYLFHRLFNRYVIDYSIASATGLFNLEALDWDSEALSIAGVHQEQLSVPVPTTYTLEGMDPQWAKKMGLSPETPWVIGASDGVLANLGVGAVDPGEVAVTIGTSAAVRTVTDRPRTDEKSRTFCYALTDRQWVVGGPSNNGGILLRWLRDEFAAPEMEVAKRLGKDPYDLMIEYAEKVPPGSEGLLFLPFLSGERAPYWNANARGSFFGIGLHHKREHFIRAVLEGVVMNVFSIGVALRDLAGPAKDFRASGGFARSPVWRQILCDVLGKEVLVPESEEASSFGAAALAMLALGEIDTLSEVKDWIRIKHRHQPIPSNSEIYLNLYYMYERLYQKLSSEFDIIAQFQRDGRF</sequence>
<keyword evidence="8" id="KW-1185">Reference proteome</keyword>
<dbReference type="GO" id="GO:0046316">
    <property type="term" value="F:gluconokinase activity"/>
    <property type="evidence" value="ECO:0007669"/>
    <property type="project" value="InterPro"/>
</dbReference>
<dbReference type="Gene3D" id="3.30.420.40">
    <property type="match status" value="2"/>
</dbReference>
<evidence type="ECO:0000256" key="4">
    <source>
        <dbReference type="RuleBase" id="RU003733"/>
    </source>
</evidence>
<protein>
    <submittedName>
        <fullName evidence="7">Gluconate kinase</fullName>
    </submittedName>
</protein>
<organism evidence="7 8">
    <name type="scientific">Marinithermofilum abyssi</name>
    <dbReference type="NCBI Taxonomy" id="1571185"/>
    <lineage>
        <taxon>Bacteria</taxon>
        <taxon>Bacillati</taxon>
        <taxon>Bacillota</taxon>
        <taxon>Bacilli</taxon>
        <taxon>Bacillales</taxon>
        <taxon>Thermoactinomycetaceae</taxon>
        <taxon>Marinithermofilum</taxon>
    </lineage>
</organism>
<dbReference type="PROSITE" id="PS00445">
    <property type="entry name" value="FGGY_KINASES_2"/>
    <property type="match status" value="1"/>
</dbReference>
<dbReference type="PANTHER" id="PTHR43095">
    <property type="entry name" value="SUGAR KINASE"/>
    <property type="match status" value="1"/>
</dbReference>
<dbReference type="SUPFAM" id="SSF53067">
    <property type="entry name" value="Actin-like ATPase domain"/>
    <property type="match status" value="2"/>
</dbReference>
<dbReference type="EMBL" id="BMHQ01000001">
    <property type="protein sequence ID" value="GGE03977.1"/>
    <property type="molecule type" value="Genomic_DNA"/>
</dbReference>
<dbReference type="AlphaFoldDB" id="A0A8J2VGV5"/>
<dbReference type="InterPro" id="IPR050406">
    <property type="entry name" value="FGGY_Carb_Kinase"/>
</dbReference>
<feature type="domain" description="Carbohydrate kinase FGGY N-terminal" evidence="5">
    <location>
        <begin position="6"/>
        <end position="250"/>
    </location>
</feature>
<proteinExistence type="inferred from homology"/>
<reference evidence="7" key="1">
    <citation type="journal article" date="2014" name="Int. J. Syst. Evol. Microbiol.">
        <title>Complete genome sequence of Corynebacterium casei LMG S-19264T (=DSM 44701T), isolated from a smear-ripened cheese.</title>
        <authorList>
            <consortium name="US DOE Joint Genome Institute (JGI-PGF)"/>
            <person name="Walter F."/>
            <person name="Albersmeier A."/>
            <person name="Kalinowski J."/>
            <person name="Ruckert C."/>
        </authorList>
    </citation>
    <scope>NUCLEOTIDE SEQUENCE</scope>
    <source>
        <strain evidence="7">CGMCC 1.15179</strain>
    </source>
</reference>
<dbReference type="InterPro" id="IPR006002">
    <property type="entry name" value="Gluconate_kinase"/>
</dbReference>
<evidence type="ECO:0000256" key="3">
    <source>
        <dbReference type="ARBA" id="ARBA00022777"/>
    </source>
</evidence>
<comment type="caution">
    <text evidence="7">The sequence shown here is derived from an EMBL/GenBank/DDBJ whole genome shotgun (WGS) entry which is preliminary data.</text>
</comment>
<feature type="domain" description="Carbohydrate kinase FGGY C-terminal" evidence="6">
    <location>
        <begin position="260"/>
        <end position="454"/>
    </location>
</feature>
<keyword evidence="2 4" id="KW-0808">Transferase</keyword>
<dbReference type="InterPro" id="IPR043129">
    <property type="entry name" value="ATPase_NBD"/>
</dbReference>
<dbReference type="Proteomes" id="UP000625210">
    <property type="component" value="Unassembled WGS sequence"/>
</dbReference>
<dbReference type="InterPro" id="IPR000577">
    <property type="entry name" value="Carb_kinase_FGGY"/>
</dbReference>
<evidence type="ECO:0000259" key="6">
    <source>
        <dbReference type="Pfam" id="PF02782"/>
    </source>
</evidence>
<dbReference type="InterPro" id="IPR018485">
    <property type="entry name" value="FGGY_C"/>
</dbReference>
<dbReference type="CDD" id="cd07770">
    <property type="entry name" value="ASKHA_NBD_FGGY_GntK"/>
    <property type="match status" value="1"/>
</dbReference>
<reference evidence="7" key="2">
    <citation type="submission" date="2020-09" db="EMBL/GenBank/DDBJ databases">
        <authorList>
            <person name="Sun Q."/>
            <person name="Zhou Y."/>
        </authorList>
    </citation>
    <scope>NUCLEOTIDE SEQUENCE</scope>
    <source>
        <strain evidence="7">CGMCC 1.15179</strain>
    </source>
</reference>
<dbReference type="Pfam" id="PF02782">
    <property type="entry name" value="FGGY_C"/>
    <property type="match status" value="1"/>
</dbReference>
<comment type="similarity">
    <text evidence="1 4">Belongs to the FGGY kinase family.</text>
</comment>
<dbReference type="Pfam" id="PF00370">
    <property type="entry name" value="FGGY_N"/>
    <property type="match status" value="1"/>
</dbReference>
<name>A0A8J2VGV5_9BACL</name>
<dbReference type="InterPro" id="IPR018483">
    <property type="entry name" value="Carb_kinase_FGGY_CS"/>
</dbReference>
<dbReference type="InterPro" id="IPR018484">
    <property type="entry name" value="FGGY_N"/>
</dbReference>
<keyword evidence="3 4" id="KW-0418">Kinase</keyword>
<evidence type="ECO:0000313" key="8">
    <source>
        <dbReference type="Proteomes" id="UP000625210"/>
    </source>
</evidence>
<accession>A0A8J2VGV5</accession>
<dbReference type="RefSeq" id="WP_188645985.1">
    <property type="nucleotide sequence ID" value="NZ_BMHQ01000001.1"/>
</dbReference>
<evidence type="ECO:0000256" key="1">
    <source>
        <dbReference type="ARBA" id="ARBA00009156"/>
    </source>
</evidence>
<dbReference type="PIRSF" id="PIRSF000538">
    <property type="entry name" value="GlpK"/>
    <property type="match status" value="1"/>
</dbReference>
<dbReference type="GO" id="GO:0019521">
    <property type="term" value="P:D-gluconate metabolic process"/>
    <property type="evidence" value="ECO:0007669"/>
    <property type="project" value="InterPro"/>
</dbReference>
<dbReference type="PROSITE" id="PS00933">
    <property type="entry name" value="FGGY_KINASES_1"/>
    <property type="match status" value="1"/>
</dbReference>
<dbReference type="PANTHER" id="PTHR43095:SF2">
    <property type="entry name" value="GLUCONOKINASE"/>
    <property type="match status" value="1"/>
</dbReference>
<evidence type="ECO:0000313" key="7">
    <source>
        <dbReference type="EMBL" id="GGE03977.1"/>
    </source>
</evidence>
<evidence type="ECO:0000256" key="2">
    <source>
        <dbReference type="ARBA" id="ARBA00022679"/>
    </source>
</evidence>